<reference evidence="4" key="2">
    <citation type="submission" date="2025-09" db="UniProtKB">
        <authorList>
            <consortium name="Ensembl"/>
        </authorList>
    </citation>
    <scope>IDENTIFICATION</scope>
</reference>
<dbReference type="PROSITE" id="PS50157">
    <property type="entry name" value="ZINC_FINGER_C2H2_2"/>
    <property type="match status" value="1"/>
</dbReference>
<evidence type="ECO:0000259" key="3">
    <source>
        <dbReference type="PROSITE" id="PS50157"/>
    </source>
</evidence>
<dbReference type="InterPro" id="IPR013087">
    <property type="entry name" value="Znf_C2H2_type"/>
</dbReference>
<name>A0A3Q1EYC2_9TELE</name>
<dbReference type="Proteomes" id="UP000257200">
    <property type="component" value="Unplaced"/>
</dbReference>
<keyword evidence="1" id="KW-0863">Zinc-finger</keyword>
<organism evidence="4 5">
    <name type="scientific">Acanthochromis polyacanthus</name>
    <name type="common">spiny chromis</name>
    <dbReference type="NCBI Taxonomy" id="80966"/>
    <lineage>
        <taxon>Eukaryota</taxon>
        <taxon>Metazoa</taxon>
        <taxon>Chordata</taxon>
        <taxon>Craniata</taxon>
        <taxon>Vertebrata</taxon>
        <taxon>Euteleostomi</taxon>
        <taxon>Actinopterygii</taxon>
        <taxon>Neopterygii</taxon>
        <taxon>Teleostei</taxon>
        <taxon>Neoteleostei</taxon>
        <taxon>Acanthomorphata</taxon>
        <taxon>Ovalentaria</taxon>
        <taxon>Pomacentridae</taxon>
        <taxon>Acanthochromis</taxon>
    </lineage>
</organism>
<dbReference type="SUPFAM" id="SSF57667">
    <property type="entry name" value="beta-beta-alpha zinc fingers"/>
    <property type="match status" value="1"/>
</dbReference>
<evidence type="ECO:0000313" key="4">
    <source>
        <dbReference type="Ensembl" id="ENSAPOP00000009174.1"/>
    </source>
</evidence>
<feature type="region of interest" description="Disordered" evidence="2">
    <location>
        <begin position="1"/>
        <end position="21"/>
    </location>
</feature>
<evidence type="ECO:0000256" key="1">
    <source>
        <dbReference type="PROSITE-ProRule" id="PRU00042"/>
    </source>
</evidence>
<reference evidence="4" key="1">
    <citation type="submission" date="2025-08" db="UniProtKB">
        <authorList>
            <consortium name="Ensembl"/>
        </authorList>
    </citation>
    <scope>IDENTIFICATION</scope>
</reference>
<feature type="domain" description="C2H2-type" evidence="3">
    <location>
        <begin position="25"/>
        <end position="52"/>
    </location>
</feature>
<dbReference type="InParanoid" id="A0A3Q1EYC2"/>
<proteinExistence type="predicted"/>
<sequence>VKRCPSPLPQVTTAPPAGQNPTDCFCCKACGKIFHYMYTLRTHTLSMTGRGGKLLRSLCPLPVSPG</sequence>
<dbReference type="AlphaFoldDB" id="A0A3Q1EYC2"/>
<dbReference type="GO" id="GO:0008270">
    <property type="term" value="F:zinc ion binding"/>
    <property type="evidence" value="ECO:0007669"/>
    <property type="project" value="UniProtKB-KW"/>
</dbReference>
<protein>
    <recommendedName>
        <fullName evidence="3">C2H2-type domain-containing protein</fullName>
    </recommendedName>
</protein>
<dbReference type="Ensembl" id="ENSAPOT00000001986.1">
    <property type="protein sequence ID" value="ENSAPOP00000009174.1"/>
    <property type="gene ID" value="ENSAPOG00000011440.1"/>
</dbReference>
<evidence type="ECO:0000313" key="5">
    <source>
        <dbReference type="Proteomes" id="UP000257200"/>
    </source>
</evidence>
<keyword evidence="5" id="KW-1185">Reference proteome</keyword>
<accession>A0A3Q1EYC2</accession>
<dbReference type="InterPro" id="IPR036236">
    <property type="entry name" value="Znf_C2H2_sf"/>
</dbReference>
<evidence type="ECO:0000256" key="2">
    <source>
        <dbReference type="SAM" id="MobiDB-lite"/>
    </source>
</evidence>
<keyword evidence="1" id="KW-0479">Metal-binding</keyword>
<keyword evidence="1" id="KW-0862">Zinc</keyword>